<keyword evidence="1" id="KW-0694">RNA-binding</keyword>
<dbReference type="InterPro" id="IPR001040">
    <property type="entry name" value="TIF_eIF_4E"/>
</dbReference>
<reference evidence="3 4" key="1">
    <citation type="submission" date="2016-07" db="EMBL/GenBank/DDBJ databases">
        <title>Pervasive Adenine N6-methylation of Active Genes in Fungi.</title>
        <authorList>
            <consortium name="DOE Joint Genome Institute"/>
            <person name="Mondo S.J."/>
            <person name="Dannebaum R.O."/>
            <person name="Kuo R.C."/>
            <person name="Labutti K."/>
            <person name="Haridas S."/>
            <person name="Kuo A."/>
            <person name="Salamov A."/>
            <person name="Ahrendt S.R."/>
            <person name="Lipzen A."/>
            <person name="Sullivan W."/>
            <person name="Andreopoulos W.B."/>
            <person name="Clum A."/>
            <person name="Lindquist E."/>
            <person name="Daum C."/>
            <person name="Ramamoorthy G.K."/>
            <person name="Gryganskyi A."/>
            <person name="Culley D."/>
            <person name="Magnuson J.K."/>
            <person name="James T.Y."/>
            <person name="O'Malley M.A."/>
            <person name="Stajich J.E."/>
            <person name="Spatafora J.W."/>
            <person name="Visel A."/>
            <person name="Grigoriev I.V."/>
        </authorList>
    </citation>
    <scope>NUCLEOTIDE SEQUENCE [LARGE SCALE GENOMIC DNA]</scope>
    <source>
        <strain evidence="3 4">68-887.2</strain>
    </source>
</reference>
<dbReference type="Pfam" id="PF01652">
    <property type="entry name" value="IF4E"/>
    <property type="match status" value="1"/>
</dbReference>
<dbReference type="AlphaFoldDB" id="A0A1Y2BAQ7"/>
<dbReference type="PANTHER" id="PTHR11960">
    <property type="entry name" value="EUKARYOTIC TRANSLATION INITIATION FACTOR 4E RELATED"/>
    <property type="match status" value="1"/>
</dbReference>
<evidence type="ECO:0000313" key="3">
    <source>
        <dbReference type="EMBL" id="ORY31941.1"/>
    </source>
</evidence>
<keyword evidence="1 3" id="KW-0396">Initiation factor</keyword>
<dbReference type="OrthoDB" id="590761at2759"/>
<proteinExistence type="inferred from homology"/>
<feature type="compositionally biased region" description="Basic and acidic residues" evidence="2">
    <location>
        <begin position="237"/>
        <end position="249"/>
    </location>
</feature>
<organism evidence="3 4">
    <name type="scientific">Naematelia encephala</name>
    <dbReference type="NCBI Taxonomy" id="71784"/>
    <lineage>
        <taxon>Eukaryota</taxon>
        <taxon>Fungi</taxon>
        <taxon>Dikarya</taxon>
        <taxon>Basidiomycota</taxon>
        <taxon>Agaricomycotina</taxon>
        <taxon>Tremellomycetes</taxon>
        <taxon>Tremellales</taxon>
        <taxon>Naemateliaceae</taxon>
        <taxon>Naematelia</taxon>
    </lineage>
</organism>
<dbReference type="STRING" id="71784.A0A1Y2BAQ7"/>
<name>A0A1Y2BAQ7_9TREE</name>
<dbReference type="InParanoid" id="A0A1Y2BAQ7"/>
<dbReference type="GO" id="GO:0016281">
    <property type="term" value="C:eukaryotic translation initiation factor 4F complex"/>
    <property type="evidence" value="ECO:0007669"/>
    <property type="project" value="TreeGrafter"/>
</dbReference>
<dbReference type="GO" id="GO:0000340">
    <property type="term" value="F:RNA 7-methylguanosine cap binding"/>
    <property type="evidence" value="ECO:0007669"/>
    <property type="project" value="TreeGrafter"/>
</dbReference>
<dbReference type="SUPFAM" id="SSF55418">
    <property type="entry name" value="eIF4e-like"/>
    <property type="match status" value="1"/>
</dbReference>
<feature type="region of interest" description="Disordered" evidence="2">
    <location>
        <begin position="1"/>
        <end position="39"/>
    </location>
</feature>
<comment type="caution">
    <text evidence="3">The sequence shown here is derived from an EMBL/GenBank/DDBJ whole genome shotgun (WGS) entry which is preliminary data.</text>
</comment>
<accession>A0A1Y2BAQ7</accession>
<comment type="similarity">
    <text evidence="1">Belongs to the eukaryotic initiation factor 4E family.</text>
</comment>
<dbReference type="GO" id="GO:0003743">
    <property type="term" value="F:translation initiation factor activity"/>
    <property type="evidence" value="ECO:0007669"/>
    <property type="project" value="UniProtKB-KW"/>
</dbReference>
<keyword evidence="4" id="KW-1185">Reference proteome</keyword>
<sequence>MAQNLAARRTPSLTGSSRLALSVGKGASPSNGVGNGGRHPLKHEWSISYVYRPPGAKVEYEKEIRRVATFGSIESFLQLYSHLTPPNELPAVTDLLVFLGRIGRPGVWEEMRDGGKFTLRLLKPITPLLFESLVLALIGDQFEESDAVVGCVLSVRDREDILSLWVEEEADGVRSGALKEKILTLLNLPSTTMCEYRSNRALLEATALKPGEAPATNGHAHGPGNARGHAGHGQQHYGERDRDRDRERGTVNGSGITGGGDRGFKGWGNGTRTRE</sequence>
<dbReference type="EMBL" id="MCFC01000012">
    <property type="protein sequence ID" value="ORY31941.1"/>
    <property type="molecule type" value="Genomic_DNA"/>
</dbReference>
<evidence type="ECO:0000256" key="1">
    <source>
        <dbReference type="RuleBase" id="RU004374"/>
    </source>
</evidence>
<keyword evidence="1" id="KW-0648">Protein biosynthesis</keyword>
<dbReference type="Proteomes" id="UP000193986">
    <property type="component" value="Unassembled WGS sequence"/>
</dbReference>
<feature type="compositionally biased region" description="Gly residues" evidence="2">
    <location>
        <begin position="255"/>
        <end position="269"/>
    </location>
</feature>
<dbReference type="PANTHER" id="PTHR11960:SF18">
    <property type="entry name" value="EUKARYOTIC TRANSLATION INITIATION FACTOR 4E HOMOLOGOUS PROTEIN, ISOFORM B"/>
    <property type="match status" value="1"/>
</dbReference>
<dbReference type="InterPro" id="IPR023398">
    <property type="entry name" value="TIF_eIF4e-like"/>
</dbReference>
<feature type="region of interest" description="Disordered" evidence="2">
    <location>
        <begin position="211"/>
        <end position="275"/>
    </location>
</feature>
<dbReference type="Gene3D" id="3.30.760.10">
    <property type="entry name" value="RNA Cap, Translation Initiation Factor Eif4e"/>
    <property type="match status" value="1"/>
</dbReference>
<evidence type="ECO:0000313" key="4">
    <source>
        <dbReference type="Proteomes" id="UP000193986"/>
    </source>
</evidence>
<evidence type="ECO:0000256" key="2">
    <source>
        <dbReference type="SAM" id="MobiDB-lite"/>
    </source>
</evidence>
<gene>
    <name evidence="3" type="ORF">BCR39DRAFT_524711</name>
</gene>
<protein>
    <submittedName>
        <fullName evidence="3">Translation initiation factor eIF 4e-like domain-containing protein</fullName>
    </submittedName>
</protein>